<name>G4TPL6_SERID</name>
<gene>
    <name evidence="1" type="ORF">PIIN_07214</name>
</gene>
<comment type="caution">
    <text evidence="1">The sequence shown here is derived from an EMBL/GenBank/DDBJ whole genome shotgun (WGS) entry which is preliminary data.</text>
</comment>
<protein>
    <submittedName>
        <fullName evidence="1">Uncharacterized protein</fullName>
    </submittedName>
</protein>
<dbReference type="AlphaFoldDB" id="G4TPL6"/>
<evidence type="ECO:0000313" key="2">
    <source>
        <dbReference type="Proteomes" id="UP000007148"/>
    </source>
</evidence>
<dbReference type="HOGENOM" id="CLU_2159390_0_0_1"/>
<evidence type="ECO:0000313" key="1">
    <source>
        <dbReference type="EMBL" id="CCA73259.1"/>
    </source>
</evidence>
<accession>G4TPL6</accession>
<proteinExistence type="predicted"/>
<reference evidence="1 2" key="1">
    <citation type="journal article" date="2011" name="PLoS Pathog.">
        <title>Endophytic Life Strategies Decoded by Genome and Transcriptome Analyses of the Mutualistic Root Symbiont Piriformospora indica.</title>
        <authorList>
            <person name="Zuccaro A."/>
            <person name="Lahrmann U."/>
            <person name="Guldener U."/>
            <person name="Langen G."/>
            <person name="Pfiffi S."/>
            <person name="Biedenkopf D."/>
            <person name="Wong P."/>
            <person name="Samans B."/>
            <person name="Grimm C."/>
            <person name="Basiewicz M."/>
            <person name="Murat C."/>
            <person name="Martin F."/>
            <person name="Kogel K.H."/>
        </authorList>
    </citation>
    <scope>NUCLEOTIDE SEQUENCE [LARGE SCALE GENOMIC DNA]</scope>
    <source>
        <strain evidence="1 2">DSM 11827</strain>
    </source>
</reference>
<dbReference type="InParanoid" id="G4TPL6"/>
<dbReference type="Proteomes" id="UP000007148">
    <property type="component" value="Unassembled WGS sequence"/>
</dbReference>
<dbReference type="EMBL" id="CAFZ01000213">
    <property type="protein sequence ID" value="CCA73259.1"/>
    <property type="molecule type" value="Genomic_DNA"/>
</dbReference>
<keyword evidence="2" id="KW-1185">Reference proteome</keyword>
<sequence>MVVFRRWLERGAKDQIEPSKPGYYHCLIRKVACTSVHDKQWLPLGLERDVDIESAPKKRKGARSVESNEVGMDGRPLWLAAVIRLPTKEMGYIMNTHAEELCIGSMQFTLR</sequence>
<organism evidence="1 2">
    <name type="scientific">Serendipita indica (strain DSM 11827)</name>
    <name type="common">Root endophyte fungus</name>
    <name type="synonym">Piriformospora indica</name>
    <dbReference type="NCBI Taxonomy" id="1109443"/>
    <lineage>
        <taxon>Eukaryota</taxon>
        <taxon>Fungi</taxon>
        <taxon>Dikarya</taxon>
        <taxon>Basidiomycota</taxon>
        <taxon>Agaricomycotina</taxon>
        <taxon>Agaricomycetes</taxon>
        <taxon>Sebacinales</taxon>
        <taxon>Serendipitaceae</taxon>
        <taxon>Serendipita</taxon>
    </lineage>
</organism>